<evidence type="ECO:0000256" key="5">
    <source>
        <dbReference type="ARBA" id="ARBA00023136"/>
    </source>
</evidence>
<dbReference type="Proteomes" id="UP001186452">
    <property type="component" value="Unassembled WGS sequence"/>
</dbReference>
<feature type="transmembrane region" description="Helical" evidence="6">
    <location>
        <begin position="6"/>
        <end position="28"/>
    </location>
</feature>
<dbReference type="PANTHER" id="PTHR30250">
    <property type="entry name" value="PST FAMILY PREDICTED COLANIC ACID TRANSPORTER"/>
    <property type="match status" value="1"/>
</dbReference>
<sequence length="436" mass="49784">MLKSIFVGYLSRLLSVGGSILVLPLVLGSLTNFEFNMWIVFSTAFMFQSVLDFGFSPTISRFYGYARANKDDSGNTDSWLDKLTPELIYKGSRAVYLLLGIIAFILSIAFYYFYIKNLQDGETVILEWTFMALALIIHILFLNVNTLLHGYERVIDVHFSSVYSSLAFLIMAYVFSLFSFGLLGLTMARFLSVFVNRLYCFYRLYREPIEIKFDWKLYKGEWDILKKIGKQSIQVGFGALGGYLSNRSLVFFVTSFFTVGLASEYNIASMLFATILSVSLVASNTLIPTLSKTVLEKNKSKEYKTVAQMYGLGLLTVVLGGITIYLFGEYLLDLIGSEIKLPSETIIIAFIALFICEMIFQVSTYICATYNNVNYVKTILISGVMNISIAYVGLRYFEVRNIEFVLICQFFTQLIFNYWYWPRKALCYVSSKKCMD</sequence>
<evidence type="ECO:0000313" key="7">
    <source>
        <dbReference type="EMBL" id="MDV5172116.1"/>
    </source>
</evidence>
<reference evidence="7 8" key="1">
    <citation type="submission" date="2023-10" db="EMBL/GenBank/DDBJ databases">
        <title>Marine bacteria isolated from horseshoe crab.</title>
        <authorList>
            <person name="Cheng T.H."/>
        </authorList>
    </citation>
    <scope>NUCLEOTIDE SEQUENCE [LARGE SCALE GENOMIC DNA]</scope>
    <source>
        <strain evidence="7 8">HSC6</strain>
    </source>
</reference>
<comment type="subcellular location">
    <subcellularLocation>
        <location evidence="1">Cell membrane</location>
        <topology evidence="1">Multi-pass membrane protein</topology>
    </subcellularLocation>
</comment>
<evidence type="ECO:0008006" key="9">
    <source>
        <dbReference type="Google" id="ProtNLM"/>
    </source>
</evidence>
<feature type="transmembrane region" description="Helical" evidence="6">
    <location>
        <begin position="162"/>
        <end position="188"/>
    </location>
</feature>
<feature type="transmembrane region" description="Helical" evidence="6">
    <location>
        <begin position="307"/>
        <end position="327"/>
    </location>
</feature>
<feature type="transmembrane region" description="Helical" evidence="6">
    <location>
        <begin position="125"/>
        <end position="142"/>
    </location>
</feature>
<protein>
    <recommendedName>
        <fullName evidence="9">Polysaccharide biosynthesis protein</fullName>
    </recommendedName>
</protein>
<evidence type="ECO:0000256" key="3">
    <source>
        <dbReference type="ARBA" id="ARBA00022692"/>
    </source>
</evidence>
<keyword evidence="3 6" id="KW-0812">Transmembrane</keyword>
<evidence type="ECO:0000256" key="1">
    <source>
        <dbReference type="ARBA" id="ARBA00004651"/>
    </source>
</evidence>
<proteinExistence type="predicted"/>
<evidence type="ECO:0000256" key="6">
    <source>
        <dbReference type="SAM" id="Phobius"/>
    </source>
</evidence>
<evidence type="ECO:0000256" key="4">
    <source>
        <dbReference type="ARBA" id="ARBA00022989"/>
    </source>
</evidence>
<feature type="transmembrane region" description="Helical" evidence="6">
    <location>
        <begin position="402"/>
        <end position="421"/>
    </location>
</feature>
<keyword evidence="2" id="KW-1003">Cell membrane</keyword>
<organism evidence="7 8">
    <name type="scientific">Photobacterium rosenbergii</name>
    <dbReference type="NCBI Taxonomy" id="294936"/>
    <lineage>
        <taxon>Bacteria</taxon>
        <taxon>Pseudomonadati</taxon>
        <taxon>Pseudomonadota</taxon>
        <taxon>Gammaproteobacteria</taxon>
        <taxon>Vibrionales</taxon>
        <taxon>Vibrionaceae</taxon>
        <taxon>Photobacterium</taxon>
    </lineage>
</organism>
<dbReference type="PANTHER" id="PTHR30250:SF26">
    <property type="entry name" value="PSMA PROTEIN"/>
    <property type="match status" value="1"/>
</dbReference>
<evidence type="ECO:0000313" key="8">
    <source>
        <dbReference type="Proteomes" id="UP001186452"/>
    </source>
</evidence>
<comment type="caution">
    <text evidence="7">The sequence shown here is derived from an EMBL/GenBank/DDBJ whole genome shotgun (WGS) entry which is preliminary data.</text>
</comment>
<dbReference type="RefSeq" id="WP_317524910.1">
    <property type="nucleotide sequence ID" value="NZ_JAWJZI010000022.1"/>
</dbReference>
<evidence type="ECO:0000256" key="2">
    <source>
        <dbReference type="ARBA" id="ARBA00022475"/>
    </source>
</evidence>
<dbReference type="InterPro" id="IPR050833">
    <property type="entry name" value="Poly_Biosynth_Transport"/>
</dbReference>
<dbReference type="EMBL" id="JAWJZI010000022">
    <property type="protein sequence ID" value="MDV5172116.1"/>
    <property type="molecule type" value="Genomic_DNA"/>
</dbReference>
<name>A0ABU3ZQ25_9GAMM</name>
<feature type="transmembrane region" description="Helical" evidence="6">
    <location>
        <begin position="35"/>
        <end position="55"/>
    </location>
</feature>
<feature type="transmembrane region" description="Helical" evidence="6">
    <location>
        <begin position="347"/>
        <end position="368"/>
    </location>
</feature>
<feature type="transmembrane region" description="Helical" evidence="6">
    <location>
        <begin position="375"/>
        <end position="396"/>
    </location>
</feature>
<accession>A0ABU3ZQ25</accession>
<keyword evidence="8" id="KW-1185">Reference proteome</keyword>
<feature type="transmembrane region" description="Helical" evidence="6">
    <location>
        <begin position="267"/>
        <end position="287"/>
    </location>
</feature>
<keyword evidence="5 6" id="KW-0472">Membrane</keyword>
<feature type="transmembrane region" description="Helical" evidence="6">
    <location>
        <begin position="94"/>
        <end position="113"/>
    </location>
</feature>
<gene>
    <name evidence="7" type="ORF">R2X38_24240</name>
</gene>
<keyword evidence="4 6" id="KW-1133">Transmembrane helix</keyword>